<sequence>MNEKMVSKKLEDLPPLTEADRERLAVLAARPDSEIDLSDMPELTEEDWKTAVRGKHYRPVKAQITAHLDKDVLAWLKADGRGYQTRMNAILRREMLQSRASNQQQ</sequence>
<dbReference type="InterPro" id="IPR025528">
    <property type="entry name" value="BrnA_antitoxin"/>
</dbReference>
<evidence type="ECO:0000313" key="2">
    <source>
        <dbReference type="Proteomes" id="UP000538147"/>
    </source>
</evidence>
<dbReference type="Proteomes" id="UP000538147">
    <property type="component" value="Unassembled WGS sequence"/>
</dbReference>
<keyword evidence="2" id="KW-1185">Reference proteome</keyword>
<dbReference type="EMBL" id="JACIIV010000021">
    <property type="protein sequence ID" value="MBB6228596.1"/>
    <property type="molecule type" value="Genomic_DNA"/>
</dbReference>
<name>A0A841L8T2_9SPHN</name>
<reference evidence="1 2" key="1">
    <citation type="submission" date="2020-08" db="EMBL/GenBank/DDBJ databases">
        <title>Genomic Encyclopedia of Type Strains, Phase IV (KMG-IV): sequencing the most valuable type-strain genomes for metagenomic binning, comparative biology and taxonomic classification.</title>
        <authorList>
            <person name="Goeker M."/>
        </authorList>
    </citation>
    <scope>NUCLEOTIDE SEQUENCE [LARGE SCALE GENOMIC DNA]</scope>
    <source>
        <strain evidence="1 2">DSM 102189</strain>
    </source>
</reference>
<organism evidence="1 2">
    <name type="scientific">Polymorphobacter multimanifer</name>
    <dbReference type="NCBI Taxonomy" id="1070431"/>
    <lineage>
        <taxon>Bacteria</taxon>
        <taxon>Pseudomonadati</taxon>
        <taxon>Pseudomonadota</taxon>
        <taxon>Alphaproteobacteria</taxon>
        <taxon>Sphingomonadales</taxon>
        <taxon>Sphingosinicellaceae</taxon>
        <taxon>Polymorphobacter</taxon>
    </lineage>
</organism>
<gene>
    <name evidence="1" type="ORF">FHS79_002786</name>
</gene>
<comment type="caution">
    <text evidence="1">The sequence shown here is derived from an EMBL/GenBank/DDBJ whole genome shotgun (WGS) entry which is preliminary data.</text>
</comment>
<dbReference type="Pfam" id="PF14384">
    <property type="entry name" value="BrnA_antitoxin"/>
    <property type="match status" value="1"/>
</dbReference>
<dbReference type="RefSeq" id="WP_184201226.1">
    <property type="nucleotide sequence ID" value="NZ_BMOX01000004.1"/>
</dbReference>
<accession>A0A841L8T2</accession>
<protein>
    <submittedName>
        <fullName evidence="1">Uncharacterized protein (DUF4415 family)</fullName>
    </submittedName>
</protein>
<proteinExistence type="predicted"/>
<evidence type="ECO:0000313" key="1">
    <source>
        <dbReference type="EMBL" id="MBB6228596.1"/>
    </source>
</evidence>
<dbReference type="AlphaFoldDB" id="A0A841L8T2"/>